<dbReference type="OrthoDB" id="279097at2"/>
<dbReference type="Proteomes" id="UP000317421">
    <property type="component" value="Unassembled WGS sequence"/>
</dbReference>
<dbReference type="EMBL" id="SJPR01000001">
    <property type="protein sequence ID" value="TWU00321.1"/>
    <property type="molecule type" value="Genomic_DNA"/>
</dbReference>
<name>A0A5C6ALP0_9BACT</name>
<feature type="transmembrane region" description="Helical" evidence="1">
    <location>
        <begin position="20"/>
        <end position="41"/>
    </location>
</feature>
<dbReference type="RefSeq" id="WP_146444003.1">
    <property type="nucleotide sequence ID" value="NZ_SJPR01000001.1"/>
</dbReference>
<keyword evidence="1" id="KW-1133">Transmembrane helix</keyword>
<keyword evidence="1" id="KW-0472">Membrane</keyword>
<evidence type="ECO:0000313" key="2">
    <source>
        <dbReference type="EMBL" id="TWU00321.1"/>
    </source>
</evidence>
<evidence type="ECO:0008006" key="4">
    <source>
        <dbReference type="Google" id="ProtNLM"/>
    </source>
</evidence>
<keyword evidence="3" id="KW-1185">Reference proteome</keyword>
<sequence>MSDQEKDSKASLFAGLTRLAKAVGIIAALVLVEVVGAAMLIPSAEETEKLARELSRAAKGEDAEIEQQDGATVDAGVVTREVELLTDNITRFNPDSDTTLNVDFSVYGVVLADEEEDFLKEFQANTSRIHEQIMLTIHAAESADLANAGLGLIKRQILEKTNRSLGRPMVREVVFTKLNFIER</sequence>
<dbReference type="AlphaFoldDB" id="A0A5C6ALP0"/>
<keyword evidence="1" id="KW-0812">Transmembrane</keyword>
<reference evidence="2 3" key="1">
    <citation type="submission" date="2019-02" db="EMBL/GenBank/DDBJ databases">
        <title>Deep-cultivation of Planctomycetes and their phenomic and genomic characterization uncovers novel biology.</title>
        <authorList>
            <person name="Wiegand S."/>
            <person name="Jogler M."/>
            <person name="Boedeker C."/>
            <person name="Pinto D."/>
            <person name="Vollmers J."/>
            <person name="Rivas-Marin E."/>
            <person name="Kohn T."/>
            <person name="Peeters S.H."/>
            <person name="Heuer A."/>
            <person name="Rast P."/>
            <person name="Oberbeckmann S."/>
            <person name="Bunk B."/>
            <person name="Jeske O."/>
            <person name="Meyerdierks A."/>
            <person name="Storesund J.E."/>
            <person name="Kallscheuer N."/>
            <person name="Luecker S."/>
            <person name="Lage O.M."/>
            <person name="Pohl T."/>
            <person name="Merkel B.J."/>
            <person name="Hornburger P."/>
            <person name="Mueller R.-W."/>
            <person name="Bruemmer F."/>
            <person name="Labrenz M."/>
            <person name="Spormann A.M."/>
            <person name="Op Den Camp H."/>
            <person name="Overmann J."/>
            <person name="Amann R."/>
            <person name="Jetten M.S.M."/>
            <person name="Mascher T."/>
            <person name="Medema M.H."/>
            <person name="Devos D.P."/>
            <person name="Kaster A.-K."/>
            <person name="Ovreas L."/>
            <person name="Rohde M."/>
            <person name="Galperin M.Y."/>
            <person name="Jogler C."/>
        </authorList>
    </citation>
    <scope>NUCLEOTIDE SEQUENCE [LARGE SCALE GENOMIC DNA]</scope>
    <source>
        <strain evidence="2 3">Pla108</strain>
    </source>
</reference>
<organism evidence="2 3">
    <name type="scientific">Botrimarina colliarenosi</name>
    <dbReference type="NCBI Taxonomy" id="2528001"/>
    <lineage>
        <taxon>Bacteria</taxon>
        <taxon>Pseudomonadati</taxon>
        <taxon>Planctomycetota</taxon>
        <taxon>Planctomycetia</taxon>
        <taxon>Pirellulales</taxon>
        <taxon>Lacipirellulaceae</taxon>
        <taxon>Botrimarina</taxon>
    </lineage>
</organism>
<accession>A0A5C6ALP0</accession>
<evidence type="ECO:0000256" key="1">
    <source>
        <dbReference type="SAM" id="Phobius"/>
    </source>
</evidence>
<proteinExistence type="predicted"/>
<gene>
    <name evidence="2" type="ORF">Pla108_12700</name>
</gene>
<evidence type="ECO:0000313" key="3">
    <source>
        <dbReference type="Proteomes" id="UP000317421"/>
    </source>
</evidence>
<comment type="caution">
    <text evidence="2">The sequence shown here is derived from an EMBL/GenBank/DDBJ whole genome shotgun (WGS) entry which is preliminary data.</text>
</comment>
<protein>
    <recommendedName>
        <fullName evidence="4">Flagellar protein FliL</fullName>
    </recommendedName>
</protein>